<dbReference type="Gene3D" id="1.10.510.10">
    <property type="entry name" value="Transferase(Phosphotransferase) domain 1"/>
    <property type="match status" value="1"/>
</dbReference>
<dbReference type="Pfam" id="PF13195">
    <property type="entry name" value="DUF4011"/>
    <property type="match status" value="1"/>
</dbReference>
<dbReference type="InterPro" id="IPR027417">
    <property type="entry name" value="P-loop_NTPase"/>
</dbReference>
<dbReference type="InterPro" id="IPR025103">
    <property type="entry name" value="DUF4011"/>
</dbReference>
<comment type="caution">
    <text evidence="2">The sequence shown here is derived from an EMBL/GenBank/DDBJ whole genome shotgun (WGS) entry which is preliminary data.</text>
</comment>
<dbReference type="CDD" id="cd18808">
    <property type="entry name" value="SF1_C_Upf1"/>
    <property type="match status" value="1"/>
</dbReference>
<keyword evidence="3" id="KW-1185">Reference proteome</keyword>
<dbReference type="InterPro" id="IPR047187">
    <property type="entry name" value="SF1_C_Upf1"/>
</dbReference>
<dbReference type="Pfam" id="PF00069">
    <property type="entry name" value="Pkinase"/>
    <property type="match status" value="1"/>
</dbReference>
<dbReference type="InterPro" id="IPR045055">
    <property type="entry name" value="DNA2/NAM7-like"/>
</dbReference>
<feature type="domain" description="Protein kinase" evidence="1">
    <location>
        <begin position="105"/>
        <end position="346"/>
    </location>
</feature>
<dbReference type="SMART" id="SM00220">
    <property type="entry name" value="S_TKc"/>
    <property type="match status" value="1"/>
</dbReference>
<evidence type="ECO:0000259" key="1">
    <source>
        <dbReference type="PROSITE" id="PS50011"/>
    </source>
</evidence>
<dbReference type="SUPFAM" id="SSF56112">
    <property type="entry name" value="Protein kinase-like (PK-like)"/>
    <property type="match status" value="1"/>
</dbReference>
<organism evidence="2 3">
    <name type="scientific">Pseudomonas spelaei</name>
    <dbReference type="NCBI Taxonomy" id="1055469"/>
    <lineage>
        <taxon>Bacteria</taxon>
        <taxon>Pseudomonadati</taxon>
        <taxon>Pseudomonadota</taxon>
        <taxon>Gammaproteobacteria</taxon>
        <taxon>Pseudomonadales</taxon>
        <taxon>Pseudomonadaceae</taxon>
        <taxon>Pseudomonas</taxon>
    </lineage>
</organism>
<dbReference type="Proteomes" id="UP000438196">
    <property type="component" value="Unassembled WGS sequence"/>
</dbReference>
<dbReference type="RefSeq" id="WP_155582705.1">
    <property type="nucleotide sequence ID" value="NZ_JBHSTH010000002.1"/>
</dbReference>
<dbReference type="GO" id="GO:0004386">
    <property type="term" value="F:helicase activity"/>
    <property type="evidence" value="ECO:0007669"/>
    <property type="project" value="InterPro"/>
</dbReference>
<reference evidence="2 3" key="1">
    <citation type="submission" date="2019-11" db="EMBL/GenBank/DDBJ databases">
        <title>Pseudomonas karstica sp. nov. and Pseudomonas spelaei sp. nov. from karst caves.</title>
        <authorList>
            <person name="Zeman M."/>
        </authorList>
    </citation>
    <scope>NUCLEOTIDE SEQUENCE [LARGE SCALE GENOMIC DNA]</scope>
    <source>
        <strain evidence="2 3">CCM 7893</strain>
    </source>
</reference>
<evidence type="ECO:0000313" key="3">
    <source>
        <dbReference type="Proteomes" id="UP000438196"/>
    </source>
</evidence>
<dbReference type="InterPro" id="IPR049468">
    <property type="entry name" value="Restrct_endonuc-II-like_dom"/>
</dbReference>
<dbReference type="GO" id="GO:0005524">
    <property type="term" value="F:ATP binding"/>
    <property type="evidence" value="ECO:0007669"/>
    <property type="project" value="InterPro"/>
</dbReference>
<dbReference type="Pfam" id="PF13087">
    <property type="entry name" value="AAA_12"/>
    <property type="match status" value="1"/>
</dbReference>
<evidence type="ECO:0000313" key="2">
    <source>
        <dbReference type="EMBL" id="MUF04351.1"/>
    </source>
</evidence>
<sequence length="2091" mass="233626">MIRFCPNCQTERSLAELFCEGSVHDQPCGWDLSSVAIQQAGWRPQPVVTVEVAEQQTALQCRNGHSMDAGDLMCMVCDAEPATDAPVEEVPVETTSSETLIDGWRLLRQISSTDGIRERYQGEQVSDGYQAVLTLYRAGSEPDPAVYEVLRRLPREHVPEIIATGRWDERAYEIAEELTGGTLSELGIIVTDLTAVEHIVRELGQALHAFSEAGLRHRDLRPGTLLVRSREPLDLVISGFGSARLSEFDLDIVSPLETSRYMAPEAIAGGVAAASDWWSLGMILLEQLTQGACFAGINPNAYLIHVLASGVPLPEDLDPRLDLLLRGLLARDRHQRWQWPQVQAWLAGEDVTAPASHVAEQDDVEGATIALGTRRLRKPALFALAAAETEHWPQALDHLLRGVIVTWAEQVGLSPKLLAGLRQVAQHDGLEDDVRLMLALKLLNPEMPLIQRGEIVTPGWLLEHPLEGYRLITGPAPDLLERLGQLVSDSGENWLSRLKNRAEQVRQRALHQSIELDEEQLRIYLLSTSRARLAAQWEERQRLLPDSDHAGLLSLSDRRLISEEDLIVLLSAAIGQFRSVDGILEEAAGLARDVEVLLFDQDAARALLALPRQDIYRQVDERITGFARCGVPAVDEWAEQFRLERRMPLARALVLLAVPAEQWLEPQKQHYVAQILDFFEKKVSSAVMRGPLVRMSIGKTTARVDLQELHSERRPAAALLDHLLQRNAQSVPLDAAIFADNPGLEQRLNSLSRQSSLYKRDTGIDGLYLGFPFLLTRDPRGTTRTRIAPLLLWPVKLQLEVGSRGQVSLVFDSEREEVRLNPALEGMLGIDGCKAWRQAADEVLGRSSLKAADVMDAFGMLATSRARVLGALPPVGTEVVAYQDELACAAVFFHVTFMGQAIGEDLRQLKALPPGGTGLETALRLNGSSTEAPDQEHVPELQRFFTVASDPSQEAAVLQARMAPGLLVEGPPGTGKSQTIVNMVADAIGRQRSLLIVCQKHAALEVVHKRLVAEGLSNRIVMLNDVNRDREPVIRGVREQLETLFKTELITQPWQRQRERLAARIEALEGELDRFHQSLHKVDEHSGLSYRSLIGELIELERGEPPLEIPALRQRLTALDITDLTRLEENCAPLARFWLPARYEGSPLAQLQAFPTDKATLAAFDDSFQRFAACETARLDVLQAHPAPFEVDDPAPYRAWLDSHVQTLLALNDELRQLLARWLPLFRADNQGESLIQEVAGLERQLQQCTVDQYSPTLSPPLSALASAELHTLQNNATSVIKGTSWLARLSPVRFVRRRKLLGFISESGDVAGDERLPVLLAAAQLESQWRPLRAELQKLHQQLGLPAIATDSGPELHRQSITDLNRLNEVRSLADGLRQAPRADQVDAAVLTGERQSFETLLAQYDAAFIRHNARQNSLETLKRLADWLDAGLVQTLQHAVERNQSNLLALNPLAEALPHVSAYQQFRARAGQLTEADKALFALLREYQQALEGYPLEQLDAVIRRLLNREARLGWKRNLEQQNPELMLEQSETQDKITSLAEADTQMRGLNRQLLSEGIDLSRLGTRKEWEDVTRLTGKRSRRLREFIELGANLGLMSVRPVWLMNPDVASRVLPLKAGLFDTVIYDEASQMPVEFALPTLYRGRVTVVSGDEKQMPPTAFFSSRIESDEAEMFDGDMPEDQADEEQREAFEDTWNRREIKDCPDLLQLARSSLPATTLQIHYRSAYRELIGFSNASFYGNRLSIPVRHPQANILSIKPLELIRVDGVYQNQTNEQEAERVVDHLAQLWLKPYAERPSVGVVTFNRKQADLIEERLELRAEQDEAFRAAYSQERERSEDGEDMSVFVKNVENVQGDERDIIVFSSTFGRNTQGTFRRNFGVLGQTGGERRLNVAVTRARKKVVMITSMPIGDISDMLSTQRPPASPRDYLQGYLEYARALSAGEFDTSHSVLGRLLTERTQTRKQQAILGDGFTQAVAAYVQTLGWIAAPANEGDAFGLDFAIENPQTGLYALGIECDTPRHALLAKARSREIWRPSVLRRAIPHIHRVSSQGWYQDVEGEKSLLKAAIEQALKVVQPVEPLLDVEPAQ</sequence>
<protein>
    <submittedName>
        <fullName evidence="2">DUF4011 domain-containing protein</fullName>
    </submittedName>
</protein>
<dbReference type="OrthoDB" id="9757917at2"/>
<dbReference type="PROSITE" id="PS50011">
    <property type="entry name" value="PROTEIN_KINASE_DOM"/>
    <property type="match status" value="1"/>
</dbReference>
<dbReference type="SUPFAM" id="SSF52540">
    <property type="entry name" value="P-loop containing nucleoside triphosphate hydrolases"/>
    <property type="match status" value="1"/>
</dbReference>
<dbReference type="PANTHER" id="PTHR10887">
    <property type="entry name" value="DNA2/NAM7 HELICASE FAMILY"/>
    <property type="match status" value="1"/>
</dbReference>
<dbReference type="Pfam" id="PF13086">
    <property type="entry name" value="AAA_11"/>
    <property type="match status" value="1"/>
</dbReference>
<dbReference type="Pfam" id="PF18741">
    <property type="entry name" value="MTES_1575"/>
    <property type="match status" value="1"/>
</dbReference>
<dbReference type="EMBL" id="WNNK01000005">
    <property type="protein sequence ID" value="MUF04351.1"/>
    <property type="molecule type" value="Genomic_DNA"/>
</dbReference>
<dbReference type="Gene3D" id="3.40.50.300">
    <property type="entry name" value="P-loop containing nucleotide triphosphate hydrolases"/>
    <property type="match status" value="3"/>
</dbReference>
<dbReference type="InterPro" id="IPR041679">
    <property type="entry name" value="DNA2/NAM7-like_C"/>
</dbReference>
<dbReference type="GO" id="GO:0004672">
    <property type="term" value="F:protein kinase activity"/>
    <property type="evidence" value="ECO:0007669"/>
    <property type="project" value="InterPro"/>
</dbReference>
<dbReference type="InterPro" id="IPR041677">
    <property type="entry name" value="DNA2/NAM7_AAA_11"/>
</dbReference>
<gene>
    <name evidence="2" type="ORF">GNF76_08385</name>
</gene>
<name>A0A6I3W8R9_9PSED</name>
<accession>A0A6I3W8R9</accession>
<dbReference type="InterPro" id="IPR000719">
    <property type="entry name" value="Prot_kinase_dom"/>
</dbReference>
<proteinExistence type="predicted"/>
<dbReference type="InterPro" id="IPR011009">
    <property type="entry name" value="Kinase-like_dom_sf"/>
</dbReference>